<evidence type="ECO:0000256" key="2">
    <source>
        <dbReference type="ARBA" id="ARBA00022448"/>
    </source>
</evidence>
<evidence type="ECO:0000256" key="5">
    <source>
        <dbReference type="ARBA" id="ARBA00023136"/>
    </source>
</evidence>
<dbReference type="GO" id="GO:0005886">
    <property type="term" value="C:plasma membrane"/>
    <property type="evidence" value="ECO:0007669"/>
    <property type="project" value="UniProtKB-SubCell"/>
</dbReference>
<dbReference type="PROSITE" id="PS00389">
    <property type="entry name" value="ATPASE_DELTA"/>
    <property type="match status" value="1"/>
</dbReference>
<comment type="caution">
    <text evidence="9">The sequence shown here is derived from an EMBL/GenBank/DDBJ whole genome shotgun (WGS) entry which is preliminary data.</text>
</comment>
<dbReference type="InterPro" id="IPR026015">
    <property type="entry name" value="ATP_synth_OSCP/delta_N_sf"/>
</dbReference>
<evidence type="ECO:0000256" key="3">
    <source>
        <dbReference type="ARBA" id="ARBA00022781"/>
    </source>
</evidence>
<name>A0A7W7Q711_9PSEU</name>
<evidence type="ECO:0000256" key="7">
    <source>
        <dbReference type="ARBA" id="ARBA00023310"/>
    </source>
</evidence>
<dbReference type="Pfam" id="PF00213">
    <property type="entry name" value="OSCP"/>
    <property type="match status" value="1"/>
</dbReference>
<reference evidence="9 10" key="1">
    <citation type="submission" date="2020-08" db="EMBL/GenBank/DDBJ databases">
        <title>Genomic Encyclopedia of Type Strains, Phase III (KMG-III): the genomes of soil and plant-associated and newly described type strains.</title>
        <authorList>
            <person name="Whitman W."/>
        </authorList>
    </citation>
    <scope>NUCLEOTIDE SEQUENCE [LARGE SCALE GENOMIC DNA]</scope>
    <source>
        <strain evidence="9 10">CECT 8960</strain>
    </source>
</reference>
<dbReference type="PANTHER" id="PTHR11910">
    <property type="entry name" value="ATP SYNTHASE DELTA CHAIN"/>
    <property type="match status" value="1"/>
</dbReference>
<dbReference type="EMBL" id="JACHJQ010000004">
    <property type="protein sequence ID" value="MBB4908018.1"/>
    <property type="molecule type" value="Genomic_DNA"/>
</dbReference>
<dbReference type="NCBIfam" id="TIGR01145">
    <property type="entry name" value="ATP_synt_delta"/>
    <property type="match status" value="1"/>
</dbReference>
<comment type="similarity">
    <text evidence="8">Belongs to the ATPase delta chain family.</text>
</comment>
<dbReference type="HAMAP" id="MF_01416">
    <property type="entry name" value="ATP_synth_delta_bact"/>
    <property type="match status" value="1"/>
</dbReference>
<evidence type="ECO:0000256" key="1">
    <source>
        <dbReference type="ARBA" id="ARBA00004370"/>
    </source>
</evidence>
<evidence type="ECO:0000256" key="8">
    <source>
        <dbReference type="HAMAP-Rule" id="MF_01416"/>
    </source>
</evidence>
<dbReference type="Gene3D" id="1.10.520.20">
    <property type="entry name" value="N-terminal domain of the delta subunit of the F1F0-ATP synthase"/>
    <property type="match status" value="1"/>
</dbReference>
<dbReference type="Proteomes" id="UP000520767">
    <property type="component" value="Unassembled WGS sequence"/>
</dbReference>
<dbReference type="InterPro" id="IPR000711">
    <property type="entry name" value="ATPase_OSCP/dsu"/>
</dbReference>
<protein>
    <recommendedName>
        <fullName evidence="8">ATP synthase subunit delta</fullName>
    </recommendedName>
    <alternativeName>
        <fullName evidence="8">ATP synthase F(1) sector subunit delta</fullName>
    </alternativeName>
    <alternativeName>
        <fullName evidence="8">F-type ATPase subunit delta</fullName>
        <shortName evidence="8">F-ATPase subunit delta</shortName>
    </alternativeName>
</protein>
<keyword evidence="2 8" id="KW-0813">Transport</keyword>
<comment type="function">
    <text evidence="8">This protein is part of the stalk that links CF(0) to CF(1). It either transmits conformational changes from CF(0) to CF(1) or is implicated in proton conduction.</text>
</comment>
<dbReference type="InterPro" id="IPR020781">
    <property type="entry name" value="ATPase_OSCP/d_CS"/>
</dbReference>
<keyword evidence="8" id="KW-1003">Cell membrane</keyword>
<sequence length="282" mass="30239">MTMTLFHAASRDALATAEQKLLEVLSAKPAARAKSVSAEQLGDELLSVVRLLDGEIGLRRVLGDSSAEPERRASLLTELLSGKVSKQALTVLTAAVGERWSTPRELTDGLDVLGRTALLVHAEQGGRLDAVEDELFRFGRIVAADSELERALSDRTAPAASKATLVRELLGEKADSVTLRLVDQLVTVPRGRTVVGGLGELAAEAAKRRERSVATVVAPVPLTEQQEERLAATLQRIYSRPIALHVEVDPEIQGGLVIKVGDEVIDGSAIGRIDELRRRLAG</sequence>
<dbReference type="NCBIfam" id="NF009967">
    <property type="entry name" value="PRK13430.1"/>
    <property type="match status" value="1"/>
</dbReference>
<keyword evidence="10" id="KW-1185">Reference proteome</keyword>
<comment type="function">
    <text evidence="8">F(1)F(0) ATP synthase produces ATP from ADP in the presence of a proton or sodium gradient. F-type ATPases consist of two structural domains, F(1) containing the extramembraneous catalytic core and F(0) containing the membrane proton channel, linked together by a central stalk and a peripheral stalk. During catalysis, ATP synthesis in the catalytic domain of F(1) is coupled via a rotary mechanism of the central stalk subunits to proton translocation.</text>
</comment>
<keyword evidence="6 8" id="KW-0139">CF(1)</keyword>
<keyword evidence="5 8" id="KW-0472">Membrane</keyword>
<accession>A0A7W7Q711</accession>
<keyword evidence="7 8" id="KW-0066">ATP synthesis</keyword>
<dbReference type="PRINTS" id="PR00125">
    <property type="entry name" value="ATPASEDELTA"/>
</dbReference>
<keyword evidence="3 8" id="KW-0375">Hydrogen ion transport</keyword>
<evidence type="ECO:0000313" key="10">
    <source>
        <dbReference type="Proteomes" id="UP000520767"/>
    </source>
</evidence>
<dbReference type="AlphaFoldDB" id="A0A7W7Q711"/>
<evidence type="ECO:0000313" key="9">
    <source>
        <dbReference type="EMBL" id="MBB4908018.1"/>
    </source>
</evidence>
<dbReference type="GO" id="GO:0046933">
    <property type="term" value="F:proton-transporting ATP synthase activity, rotational mechanism"/>
    <property type="evidence" value="ECO:0007669"/>
    <property type="project" value="UniProtKB-UniRule"/>
</dbReference>
<comment type="subcellular location">
    <subcellularLocation>
        <location evidence="8">Cell membrane</location>
        <topology evidence="8">Peripheral membrane protein</topology>
    </subcellularLocation>
    <subcellularLocation>
        <location evidence="1">Membrane</location>
    </subcellularLocation>
</comment>
<evidence type="ECO:0000256" key="6">
    <source>
        <dbReference type="ARBA" id="ARBA00023196"/>
    </source>
</evidence>
<evidence type="ECO:0000256" key="4">
    <source>
        <dbReference type="ARBA" id="ARBA00023065"/>
    </source>
</evidence>
<gene>
    <name evidence="8" type="primary">atpH</name>
    <name evidence="9" type="ORF">FHR82_004260</name>
</gene>
<proteinExistence type="inferred from homology"/>
<dbReference type="GO" id="GO:0045259">
    <property type="term" value="C:proton-transporting ATP synthase complex"/>
    <property type="evidence" value="ECO:0007669"/>
    <property type="project" value="UniProtKB-KW"/>
</dbReference>
<keyword evidence="4 8" id="KW-0406">Ion transport</keyword>
<organism evidence="9 10">
    <name type="scientific">Actinophytocola algeriensis</name>
    <dbReference type="NCBI Taxonomy" id="1768010"/>
    <lineage>
        <taxon>Bacteria</taxon>
        <taxon>Bacillati</taxon>
        <taxon>Actinomycetota</taxon>
        <taxon>Actinomycetes</taxon>
        <taxon>Pseudonocardiales</taxon>
        <taxon>Pseudonocardiaceae</taxon>
    </lineage>
</organism>